<name>A0A0F3RNH9_ORITS</name>
<sequence length="103" mass="11434">MDRWPQLETNWSSPITQRFSALSSPITSQIVNGGGILSRITSSTTQNVLVSTQVSQTTELLSSQTREASFMRQATQNFELEGFTPNEQLRLVFDGINVEPVSL</sequence>
<evidence type="ECO:0000313" key="2">
    <source>
        <dbReference type="Proteomes" id="UP000033580"/>
    </source>
</evidence>
<dbReference type="EMBL" id="LAOR01000004">
    <property type="protein sequence ID" value="KJW07828.1"/>
    <property type="molecule type" value="Genomic_DNA"/>
</dbReference>
<dbReference type="AlphaFoldDB" id="A0A0F3RNH9"/>
<accession>A0A0F3RNH9</accession>
<reference evidence="1 2" key="1">
    <citation type="submission" date="2015-01" db="EMBL/GenBank/DDBJ databases">
        <title>Genome Sequencing of Rickettsiales.</title>
        <authorList>
            <person name="Daugherty S.C."/>
            <person name="Su Q."/>
            <person name="Abolude K."/>
            <person name="Beier-Sexton M."/>
            <person name="Carlyon J.A."/>
            <person name="Carter R."/>
            <person name="Day N.P."/>
            <person name="Dumler S.J."/>
            <person name="Dyachenko V."/>
            <person name="Godinez A."/>
            <person name="Kurtti T.J."/>
            <person name="Lichay M."/>
            <person name="Mullins K.E."/>
            <person name="Ott S."/>
            <person name="Pappas-Brown V."/>
            <person name="Paris D.H."/>
            <person name="Patel P."/>
            <person name="Richards A.L."/>
            <person name="Sadzewicz L."/>
            <person name="Sears K."/>
            <person name="Seidman D."/>
            <person name="Sengamalay N."/>
            <person name="Stenos J."/>
            <person name="Tallon L.J."/>
            <person name="Vincent G."/>
            <person name="Fraser C.M."/>
            <person name="Munderloh U."/>
            <person name="Dunning-Hotopp J.C."/>
        </authorList>
    </citation>
    <scope>NUCLEOTIDE SEQUENCE [LARGE SCALE GENOMIC DNA]</scope>
    <source>
        <strain evidence="1 2">UT144</strain>
    </source>
</reference>
<comment type="caution">
    <text evidence="1">The sequence shown here is derived from an EMBL/GenBank/DDBJ whole genome shotgun (WGS) entry which is preliminary data.</text>
</comment>
<proteinExistence type="predicted"/>
<dbReference type="Proteomes" id="UP000033580">
    <property type="component" value="Unassembled WGS sequence"/>
</dbReference>
<gene>
    <name evidence="1" type="ORF">OTUT144_0139</name>
</gene>
<evidence type="ECO:0000313" key="1">
    <source>
        <dbReference type="EMBL" id="KJW07828.1"/>
    </source>
</evidence>
<organism evidence="1 2">
    <name type="scientific">Orientia tsutsugamushi str. UT144</name>
    <dbReference type="NCBI Taxonomy" id="1441384"/>
    <lineage>
        <taxon>Bacteria</taxon>
        <taxon>Pseudomonadati</taxon>
        <taxon>Pseudomonadota</taxon>
        <taxon>Alphaproteobacteria</taxon>
        <taxon>Rickettsiales</taxon>
        <taxon>Rickettsiaceae</taxon>
        <taxon>Rickettsieae</taxon>
        <taxon>Orientia</taxon>
    </lineage>
</organism>
<protein>
    <submittedName>
        <fullName evidence="1">Uncharacterized protein</fullName>
    </submittedName>
</protein>